<accession>A0A380TXL5</accession>
<keyword evidence="2" id="KW-1185">Reference proteome</keyword>
<gene>
    <name evidence="1" type="ORF">NCTC10801_01799</name>
</gene>
<sequence length="54" mass="6259">MLEKMTQEELKELEKQVEAARKDVQAGRFLTPEQSKKQVWDIVQRTIDGSRNAA</sequence>
<dbReference type="Proteomes" id="UP000254649">
    <property type="component" value="Unassembled WGS sequence"/>
</dbReference>
<dbReference type="AlphaFoldDB" id="A0A380TXL5"/>
<proteinExistence type="predicted"/>
<name>A0A380TXL5_9PAST</name>
<evidence type="ECO:0000313" key="1">
    <source>
        <dbReference type="EMBL" id="SUT92811.1"/>
    </source>
</evidence>
<protein>
    <submittedName>
        <fullName evidence="1">Uncharacterized protein</fullName>
    </submittedName>
</protein>
<organism evidence="1 2">
    <name type="scientific">[Actinobacillus] rossii</name>
    <dbReference type="NCBI Taxonomy" id="123820"/>
    <lineage>
        <taxon>Bacteria</taxon>
        <taxon>Pseudomonadati</taxon>
        <taxon>Pseudomonadota</taxon>
        <taxon>Gammaproteobacteria</taxon>
        <taxon>Pasteurellales</taxon>
        <taxon>Pasteurellaceae</taxon>
    </lineage>
</organism>
<evidence type="ECO:0000313" key="2">
    <source>
        <dbReference type="Proteomes" id="UP000254649"/>
    </source>
</evidence>
<dbReference type="EMBL" id="UFRQ01000003">
    <property type="protein sequence ID" value="SUT92811.1"/>
    <property type="molecule type" value="Genomic_DNA"/>
</dbReference>
<reference evidence="1 2" key="1">
    <citation type="submission" date="2018-06" db="EMBL/GenBank/DDBJ databases">
        <authorList>
            <consortium name="Pathogen Informatics"/>
            <person name="Doyle S."/>
        </authorList>
    </citation>
    <scope>NUCLEOTIDE SEQUENCE [LARGE SCALE GENOMIC DNA]</scope>
    <source>
        <strain evidence="1 2">NCTC10801</strain>
    </source>
</reference>